<keyword evidence="4" id="KW-1185">Reference proteome</keyword>
<dbReference type="Proteomes" id="UP001593940">
    <property type="component" value="Unassembled WGS sequence"/>
</dbReference>
<dbReference type="GO" id="GO:0016491">
    <property type="term" value="F:oxidoreductase activity"/>
    <property type="evidence" value="ECO:0007669"/>
    <property type="project" value="UniProtKB-KW"/>
</dbReference>
<proteinExistence type="predicted"/>
<evidence type="ECO:0000256" key="1">
    <source>
        <dbReference type="ARBA" id="ARBA00023002"/>
    </source>
</evidence>
<organism evidence="3 4">
    <name type="scientific">Microvirga arabica</name>
    <dbReference type="NCBI Taxonomy" id="1128671"/>
    <lineage>
        <taxon>Bacteria</taxon>
        <taxon>Pseudomonadati</taxon>
        <taxon>Pseudomonadota</taxon>
        <taxon>Alphaproteobacteria</taxon>
        <taxon>Hyphomicrobiales</taxon>
        <taxon>Methylobacteriaceae</taxon>
        <taxon>Microvirga</taxon>
    </lineage>
</organism>
<dbReference type="SUPFAM" id="SSF51971">
    <property type="entry name" value="Nucleotide-binding domain"/>
    <property type="match status" value="1"/>
</dbReference>
<dbReference type="InterPro" id="IPR006076">
    <property type="entry name" value="FAD-dep_OxRdtase"/>
</dbReference>
<accession>A0ABV6YBM7</accession>
<dbReference type="EMBL" id="JBHOMY010000077">
    <property type="protein sequence ID" value="MFC1458692.1"/>
    <property type="molecule type" value="Genomic_DNA"/>
</dbReference>
<dbReference type="RefSeq" id="WP_377030590.1">
    <property type="nucleotide sequence ID" value="NZ_JBHOMY010000077.1"/>
</dbReference>
<dbReference type="InterPro" id="IPR036188">
    <property type="entry name" value="FAD/NAD-bd_sf"/>
</dbReference>
<feature type="non-terminal residue" evidence="3">
    <location>
        <position position="1"/>
    </location>
</feature>
<name>A0ABV6YBM7_9HYPH</name>
<evidence type="ECO:0000259" key="2">
    <source>
        <dbReference type="Pfam" id="PF01266"/>
    </source>
</evidence>
<reference evidence="3 4" key="1">
    <citation type="submission" date="2024-09" db="EMBL/GenBank/DDBJ databases">
        <title>Nodulacao em especies de Leguminosae Basais da Amazonia e Caracterizacao dos Rizobios e Bacterias Associadas aos Nodulos.</title>
        <authorList>
            <person name="Jambeiro I.C.A."/>
            <person name="Lopes I.S."/>
            <person name="Aguiar E.R.G.R."/>
            <person name="Santos A.F.J."/>
            <person name="Dos Santos J.M.F."/>
            <person name="Gross E."/>
        </authorList>
    </citation>
    <scope>NUCLEOTIDE SEQUENCE [LARGE SCALE GENOMIC DNA]</scope>
    <source>
        <strain evidence="3 4">BRUESC1165</strain>
    </source>
</reference>
<dbReference type="EC" id="1.-.-.-" evidence="3"/>
<keyword evidence="1 3" id="KW-0560">Oxidoreductase</keyword>
<gene>
    <name evidence="3" type="ORF">ACETIH_18740</name>
</gene>
<evidence type="ECO:0000313" key="3">
    <source>
        <dbReference type="EMBL" id="MFC1458692.1"/>
    </source>
</evidence>
<evidence type="ECO:0000313" key="4">
    <source>
        <dbReference type="Proteomes" id="UP001593940"/>
    </source>
</evidence>
<comment type="caution">
    <text evidence="3">The sequence shown here is derived from an EMBL/GenBank/DDBJ whole genome shotgun (WGS) entry which is preliminary data.</text>
</comment>
<feature type="domain" description="FAD dependent oxidoreductase" evidence="2">
    <location>
        <begin position="6"/>
        <end position="57"/>
    </location>
</feature>
<protein>
    <submittedName>
        <fullName evidence="3">NAD(P)/FAD-dependent oxidoreductase</fullName>
        <ecNumber evidence="3">1.-.-.-</ecNumber>
    </submittedName>
</protein>
<dbReference type="Gene3D" id="3.50.50.60">
    <property type="entry name" value="FAD/NAD(P)-binding domain"/>
    <property type="match status" value="1"/>
</dbReference>
<dbReference type="Pfam" id="PF01266">
    <property type="entry name" value="DAO"/>
    <property type="match status" value="1"/>
</dbReference>
<sequence>LQSEPAARRWMGFRPSIPDSLPVIGPAGRDRRVIYAFGHGHYGLTQAAVTSRLVVDLVERKPVGIDLKPFLPQRF</sequence>